<keyword evidence="2" id="KW-1185">Reference proteome</keyword>
<proteinExistence type="predicted"/>
<protein>
    <submittedName>
        <fullName evidence="1">Uncharacterized protein</fullName>
    </submittedName>
</protein>
<accession>A0A9Q3BEI8</accession>
<name>A0A9Q3BEI8_9BASI</name>
<dbReference type="GO" id="GO:0003676">
    <property type="term" value="F:nucleic acid binding"/>
    <property type="evidence" value="ECO:0007669"/>
    <property type="project" value="InterPro"/>
</dbReference>
<dbReference type="Gene3D" id="3.30.420.10">
    <property type="entry name" value="Ribonuclease H-like superfamily/Ribonuclease H"/>
    <property type="match status" value="1"/>
</dbReference>
<gene>
    <name evidence="1" type="ORF">O181_003522</name>
</gene>
<evidence type="ECO:0000313" key="2">
    <source>
        <dbReference type="Proteomes" id="UP000765509"/>
    </source>
</evidence>
<dbReference type="EMBL" id="AVOT02000635">
    <property type="protein sequence ID" value="MBW0463807.1"/>
    <property type="molecule type" value="Genomic_DNA"/>
</dbReference>
<evidence type="ECO:0000313" key="1">
    <source>
        <dbReference type="EMBL" id="MBW0463807.1"/>
    </source>
</evidence>
<dbReference type="InterPro" id="IPR036397">
    <property type="entry name" value="RNaseH_sf"/>
</dbReference>
<reference evidence="1" key="1">
    <citation type="submission" date="2021-03" db="EMBL/GenBank/DDBJ databases">
        <title>Draft genome sequence of rust myrtle Austropuccinia psidii MF-1, a brazilian biotype.</title>
        <authorList>
            <person name="Quecine M.C."/>
            <person name="Pachon D.M.R."/>
            <person name="Bonatelli M.L."/>
            <person name="Correr F.H."/>
            <person name="Franceschini L.M."/>
            <person name="Leite T.F."/>
            <person name="Margarido G.R.A."/>
            <person name="Almeida C.A."/>
            <person name="Ferrarezi J.A."/>
            <person name="Labate C.A."/>
        </authorList>
    </citation>
    <scope>NUCLEOTIDE SEQUENCE</scope>
    <source>
        <strain evidence="1">MF-1</strain>
    </source>
</reference>
<dbReference type="AlphaFoldDB" id="A0A9Q3BEI8"/>
<comment type="caution">
    <text evidence="1">The sequence shown here is derived from an EMBL/GenBank/DDBJ whole genome shotgun (WGS) entry which is preliminary data.</text>
</comment>
<organism evidence="1 2">
    <name type="scientific">Austropuccinia psidii MF-1</name>
    <dbReference type="NCBI Taxonomy" id="1389203"/>
    <lineage>
        <taxon>Eukaryota</taxon>
        <taxon>Fungi</taxon>
        <taxon>Dikarya</taxon>
        <taxon>Basidiomycota</taxon>
        <taxon>Pucciniomycotina</taxon>
        <taxon>Pucciniomycetes</taxon>
        <taxon>Pucciniales</taxon>
        <taxon>Sphaerophragmiaceae</taxon>
        <taxon>Austropuccinia</taxon>
    </lineage>
</organism>
<dbReference type="Proteomes" id="UP000765509">
    <property type="component" value="Unassembled WGS sequence"/>
</dbReference>
<dbReference type="OrthoDB" id="5425374at2759"/>
<sequence>MVERGHKKLKEELVKMCGENGSKWKTYLPILTLADIISVKRTTGYSPLELQLGQQAVLPINIKTNPYLAIEWNKISTTEELLEARAIQISEKEEEKLKAADKLRYTRNKSVQNLEKKMAHKLRNALQPGDLVLVYNKTLESQWG</sequence>